<evidence type="ECO:0000256" key="4">
    <source>
        <dbReference type="RuleBase" id="RU369062"/>
    </source>
</evidence>
<keyword evidence="7" id="KW-1185">Reference proteome</keyword>
<dbReference type="Gene3D" id="3.40.50.300">
    <property type="entry name" value="P-loop containing nucleotide triphosphate hydrolases"/>
    <property type="match status" value="1"/>
</dbReference>
<sequence length="254" mass="28615">MNDDRNDVEGRLERLQLGLVHLQTAMAASGERVVVVLEGRDGAGKDGTIKRIIEHLSPRATRVVALPKPSDRERTQWYLQRYVAHLPAAGELVIFNRSWYNRAGVEVVMDFSSKAEQAEFLRDAPDFERMLVESGIKLVKIWLDITKKEQKKRLDARRTDPLKALKVSDMDAVAQKKWKAYSAARDTMLARTHSAIAPWYCVRADDKKAARRAIIAHILHQVAPAAIVDDLPRPDPDILFAYDPAAGEDGRLSQ</sequence>
<comment type="function">
    <text evidence="4">Uses inorganic polyphosphate (polyP) as a donor to convert GDP to GTP or ADP to ATP.</text>
</comment>
<gene>
    <name evidence="6" type="primary">ppk2</name>
    <name evidence="6" type="ORF">ILT43_17390</name>
</gene>
<dbReference type="EC" id="2.7.4.-" evidence="4"/>
<dbReference type="InterPro" id="IPR022488">
    <property type="entry name" value="PPK2-related"/>
</dbReference>
<dbReference type="PIRSF" id="PIRSF028756">
    <property type="entry name" value="PPK2_prd"/>
    <property type="match status" value="1"/>
</dbReference>
<dbReference type="GO" id="GO:0008976">
    <property type="term" value="F:polyphosphate kinase activity"/>
    <property type="evidence" value="ECO:0007669"/>
    <property type="project" value="UniProtKB-EC"/>
</dbReference>
<comment type="caution">
    <text evidence="6">The sequence shown here is derived from an EMBL/GenBank/DDBJ whole genome shotgun (WGS) entry which is preliminary data.</text>
</comment>
<feature type="domain" description="Polyphosphate kinase-2-related" evidence="5">
    <location>
        <begin position="4"/>
        <end position="223"/>
    </location>
</feature>
<dbReference type="SUPFAM" id="SSF52540">
    <property type="entry name" value="P-loop containing nucleoside triphosphate hydrolases"/>
    <property type="match status" value="1"/>
</dbReference>
<dbReference type="EMBL" id="JAFEMC010000006">
    <property type="protein sequence ID" value="MBM6578160.1"/>
    <property type="molecule type" value="Genomic_DNA"/>
</dbReference>
<organism evidence="6 7">
    <name type="scientific">Sphingomonas longa</name>
    <dbReference type="NCBI Taxonomy" id="2778730"/>
    <lineage>
        <taxon>Bacteria</taxon>
        <taxon>Pseudomonadati</taxon>
        <taxon>Pseudomonadota</taxon>
        <taxon>Alphaproteobacteria</taxon>
        <taxon>Sphingomonadales</taxon>
        <taxon>Sphingomonadaceae</taxon>
        <taxon>Sphingomonas</taxon>
    </lineage>
</organism>
<evidence type="ECO:0000313" key="7">
    <source>
        <dbReference type="Proteomes" id="UP000763641"/>
    </source>
</evidence>
<comment type="subunit">
    <text evidence="4">Homotetramer.</text>
</comment>
<dbReference type="InterPro" id="IPR016898">
    <property type="entry name" value="Polyphosphate_phosphotransfera"/>
</dbReference>
<dbReference type="Pfam" id="PF03976">
    <property type="entry name" value="PPK2"/>
    <property type="match status" value="1"/>
</dbReference>
<evidence type="ECO:0000256" key="1">
    <source>
        <dbReference type="ARBA" id="ARBA00009924"/>
    </source>
</evidence>
<accession>A0ABS2DB53</accession>
<dbReference type="PANTHER" id="PTHR34383:SF1">
    <property type="entry name" value="ADP-POLYPHOSPHATE PHOSPHOTRANSFERASE"/>
    <property type="match status" value="1"/>
</dbReference>
<comment type="similarity">
    <text evidence="1 4">Belongs to the polyphosphate kinase 2 (PPK2) family. Class I subfamily.</text>
</comment>
<dbReference type="PANTHER" id="PTHR34383">
    <property type="entry name" value="POLYPHOSPHATE:AMP PHOSPHOTRANSFERASE-RELATED"/>
    <property type="match status" value="1"/>
</dbReference>
<evidence type="ECO:0000259" key="5">
    <source>
        <dbReference type="Pfam" id="PF03976"/>
    </source>
</evidence>
<proteinExistence type="inferred from homology"/>
<evidence type="ECO:0000256" key="3">
    <source>
        <dbReference type="ARBA" id="ARBA00022777"/>
    </source>
</evidence>
<protein>
    <recommendedName>
        <fullName evidence="4">ADP/GDP-polyphosphate phosphotransferase</fullName>
        <ecNumber evidence="4">2.7.4.-</ecNumber>
    </recommendedName>
    <alternativeName>
        <fullName evidence="4">Polyphosphate kinase PPK2</fullName>
    </alternativeName>
</protein>
<evidence type="ECO:0000256" key="2">
    <source>
        <dbReference type="ARBA" id="ARBA00022679"/>
    </source>
</evidence>
<keyword evidence="2 4" id="KW-0808">Transferase</keyword>
<evidence type="ECO:0000313" key="6">
    <source>
        <dbReference type="EMBL" id="MBM6578160.1"/>
    </source>
</evidence>
<dbReference type="NCBIfam" id="TIGR03707">
    <property type="entry name" value="PPK2_P_aer"/>
    <property type="match status" value="1"/>
</dbReference>
<reference evidence="6 7" key="1">
    <citation type="submission" date="2020-12" db="EMBL/GenBank/DDBJ databases">
        <title>Sphingomonas sp.</title>
        <authorList>
            <person name="Kim M.K."/>
        </authorList>
    </citation>
    <scope>NUCLEOTIDE SEQUENCE [LARGE SCALE GENOMIC DNA]</scope>
    <source>
        <strain evidence="6 7">BT552</strain>
    </source>
</reference>
<dbReference type="InterPro" id="IPR027417">
    <property type="entry name" value="P-loop_NTPase"/>
</dbReference>
<name>A0ABS2DB53_9SPHN</name>
<keyword evidence="3 4" id="KW-0418">Kinase</keyword>
<dbReference type="RefSeq" id="WP_204200253.1">
    <property type="nucleotide sequence ID" value="NZ_JAFEMC010000006.1"/>
</dbReference>
<dbReference type="InterPro" id="IPR022486">
    <property type="entry name" value="PPK2_PA0141"/>
</dbReference>
<dbReference type="Proteomes" id="UP000763641">
    <property type="component" value="Unassembled WGS sequence"/>
</dbReference>